<name>A0AAQ4F9V9_AMBAM</name>
<dbReference type="Proteomes" id="UP001321473">
    <property type="component" value="Unassembled WGS sequence"/>
</dbReference>
<dbReference type="AlphaFoldDB" id="A0AAQ4F9V9"/>
<protein>
    <submittedName>
        <fullName evidence="1">Uncharacterized protein</fullName>
    </submittedName>
</protein>
<organism evidence="1 2">
    <name type="scientific">Amblyomma americanum</name>
    <name type="common">Lone star tick</name>
    <dbReference type="NCBI Taxonomy" id="6943"/>
    <lineage>
        <taxon>Eukaryota</taxon>
        <taxon>Metazoa</taxon>
        <taxon>Ecdysozoa</taxon>
        <taxon>Arthropoda</taxon>
        <taxon>Chelicerata</taxon>
        <taxon>Arachnida</taxon>
        <taxon>Acari</taxon>
        <taxon>Parasitiformes</taxon>
        <taxon>Ixodida</taxon>
        <taxon>Ixodoidea</taxon>
        <taxon>Ixodidae</taxon>
        <taxon>Amblyomminae</taxon>
        <taxon>Amblyomma</taxon>
    </lineage>
</organism>
<dbReference type="EMBL" id="JARKHS020005568">
    <property type="protein sequence ID" value="KAK8783418.1"/>
    <property type="molecule type" value="Genomic_DNA"/>
</dbReference>
<accession>A0AAQ4F9V9</accession>
<keyword evidence="2" id="KW-1185">Reference proteome</keyword>
<proteinExistence type="predicted"/>
<gene>
    <name evidence="1" type="ORF">V5799_010215</name>
</gene>
<dbReference type="InterPro" id="IPR013083">
    <property type="entry name" value="Znf_RING/FYVE/PHD"/>
</dbReference>
<comment type="caution">
    <text evidence="1">The sequence shown here is derived from an EMBL/GenBank/DDBJ whole genome shotgun (WGS) entry which is preliminary data.</text>
</comment>
<evidence type="ECO:0000313" key="1">
    <source>
        <dbReference type="EMBL" id="KAK8783418.1"/>
    </source>
</evidence>
<dbReference type="SUPFAM" id="SSF49599">
    <property type="entry name" value="TRAF domain-like"/>
    <property type="match status" value="1"/>
</dbReference>
<dbReference type="Gene3D" id="3.30.40.10">
    <property type="entry name" value="Zinc/RING finger domain, C3HC4 (zinc finger)"/>
    <property type="match status" value="1"/>
</dbReference>
<evidence type="ECO:0000313" key="2">
    <source>
        <dbReference type="Proteomes" id="UP001321473"/>
    </source>
</evidence>
<sequence length="326" mass="37001">MHALCDTCKAGSYQNDAGSVCPLDHERFQEEECGKVLLNVEKIHSFKAYCWNQSQGCPFSGTLPEVLRHYEDECSFHTVLCPRCGESVLHANLVAHYSLGCPVNVTAVPLDEEARLDDAVFGVRDVSAALEEFKALLREPYREQLPALQSHMNHLSEQVANQHALLRRIDEMLLETSADEETWDRRSRMPWHLEQRHILRRLDVLASESVAGLQDLRRAFVPTVGDPIIWFDYSTRKDWTDTEKDRLKISFRLGGTLGSAEARSQVSSVCIEDESKRRVVLSLTTAAELSHDDLEWHYTFWTGLSQLTKSGFCKDALLRLAVTIVV</sequence>
<reference evidence="1 2" key="1">
    <citation type="journal article" date="2023" name="Arcadia Sci">
        <title>De novo assembly of a long-read Amblyomma americanum tick genome.</title>
        <authorList>
            <person name="Chou S."/>
            <person name="Poskanzer K.E."/>
            <person name="Rollins M."/>
            <person name="Thuy-Boun P.S."/>
        </authorList>
    </citation>
    <scope>NUCLEOTIDE SEQUENCE [LARGE SCALE GENOMIC DNA]</scope>
    <source>
        <strain evidence="1">F_SG_1</strain>
        <tissue evidence="1">Salivary glands</tissue>
    </source>
</reference>